<dbReference type="AlphaFoldDB" id="A0A1V6N2H1"/>
<evidence type="ECO:0000313" key="3">
    <source>
        <dbReference type="Proteomes" id="UP000191661"/>
    </source>
</evidence>
<dbReference type="SUPFAM" id="SSF53756">
    <property type="entry name" value="UDP-Glycosyltransferase/glycogen phosphorylase"/>
    <property type="match status" value="1"/>
</dbReference>
<feature type="region of interest" description="Disordered" evidence="1">
    <location>
        <begin position="116"/>
        <end position="148"/>
    </location>
</feature>
<organism evidence="2 3">
    <name type="scientific">Methanobrevibacter arboriphilus JCM 13429 = DSM 1125</name>
    <dbReference type="NCBI Taxonomy" id="1300164"/>
    <lineage>
        <taxon>Archaea</taxon>
        <taxon>Methanobacteriati</taxon>
        <taxon>Methanobacteriota</taxon>
        <taxon>Methanomada group</taxon>
        <taxon>Methanobacteria</taxon>
        <taxon>Methanobacteriales</taxon>
        <taxon>Methanobacteriaceae</taxon>
        <taxon>Methanobrevibacter</taxon>
    </lineage>
</organism>
<keyword evidence="2" id="KW-0808">Transferase</keyword>
<dbReference type="RefSeq" id="WP_211272919.1">
    <property type="nucleotide sequence ID" value="NZ_JXMW01000010.1"/>
</dbReference>
<sequence length="485" mass="56096">MKKVLLIAFYFNQTNEIASKRLRGLAKYLPQFGWEPIVIVPKSNLEYENSFENSFESHLKNSFKNSNFKVIETDYEYMTDRWVNKFKNKTNKTKKDTAIKSKNEIKEFNKDNFNNQNKIISKNNSETTSKTTSETTSKTTSETTSKTTSKTISKTISKVISIAGEIFAYPDGMKYWYEPAIEVSKETIEINNVEAIISSSWPVTSHIIAKDLKKEYNLKWIADLRDLWNLNPYIKHTFIRNYFEKKLEIRTFEYADVLTTTTELASKKLKELHPQKKICTVMSGYDIEDITNNNTPKNQEKLNFTYAGSLYGGKRDPKLLFKGISELIHENKINPLLLSLDFYGDNFGLKETATEYGIEDLVNIHGTIPHEEVLKKQKESKALLLLSWNNKKEEMFLPGKIYEYLAAKRPVLSIGYKEGSLKDLIEKTEIGYHVSTLEETKNSIMKFYNNFNENKVLRYNGNSEVNKYSIISTAQKFGSILDSIK</sequence>
<comment type="caution">
    <text evidence="2">The sequence shown here is derived from an EMBL/GenBank/DDBJ whole genome shotgun (WGS) entry which is preliminary data.</text>
</comment>
<proteinExistence type="predicted"/>
<dbReference type="GO" id="GO:0016740">
    <property type="term" value="F:transferase activity"/>
    <property type="evidence" value="ECO:0007669"/>
    <property type="project" value="UniProtKB-KW"/>
</dbReference>
<keyword evidence="3" id="KW-1185">Reference proteome</keyword>
<evidence type="ECO:0000256" key="1">
    <source>
        <dbReference type="SAM" id="MobiDB-lite"/>
    </source>
</evidence>
<protein>
    <submittedName>
        <fullName evidence="2">Glycosyltransferase, family 4</fullName>
    </submittedName>
</protein>
<dbReference type="OrthoDB" id="132546at2157"/>
<gene>
    <name evidence="2" type="ORF">MBBAR_10c01040</name>
</gene>
<evidence type="ECO:0000313" key="2">
    <source>
        <dbReference type="EMBL" id="OQD58763.1"/>
    </source>
</evidence>
<reference evidence="2 3" key="1">
    <citation type="submission" date="2014-12" db="EMBL/GenBank/DDBJ databases">
        <title>Genome sequence of Methanobrevibacter arboriphilicus DH1, DSM1125.</title>
        <authorList>
            <person name="Poehlein A."/>
            <person name="Thauer R.K."/>
            <person name="Seedorf H."/>
            <person name="Daniel R."/>
        </authorList>
    </citation>
    <scope>NUCLEOTIDE SEQUENCE [LARGE SCALE GENOMIC DNA]</scope>
    <source>
        <strain evidence="2 3">DH1</strain>
    </source>
</reference>
<dbReference type="EMBL" id="JXMW01000010">
    <property type="protein sequence ID" value="OQD58763.1"/>
    <property type="molecule type" value="Genomic_DNA"/>
</dbReference>
<name>A0A1V6N2H1_METAZ</name>
<dbReference type="Proteomes" id="UP000191661">
    <property type="component" value="Unassembled WGS sequence"/>
</dbReference>
<accession>A0A1V6N2H1</accession>
<dbReference type="Gene3D" id="3.40.50.2000">
    <property type="entry name" value="Glycogen Phosphorylase B"/>
    <property type="match status" value="2"/>
</dbReference>